<dbReference type="Proteomes" id="UP000828941">
    <property type="component" value="Chromosome 6"/>
</dbReference>
<reference evidence="1 2" key="1">
    <citation type="journal article" date="2022" name="DNA Res.">
        <title>Chromosomal-level genome assembly of the orchid tree Bauhinia variegata (Leguminosae; Cercidoideae) supports the allotetraploid origin hypothesis of Bauhinia.</title>
        <authorList>
            <person name="Zhong Y."/>
            <person name="Chen Y."/>
            <person name="Zheng D."/>
            <person name="Pang J."/>
            <person name="Liu Y."/>
            <person name="Luo S."/>
            <person name="Meng S."/>
            <person name="Qian L."/>
            <person name="Wei D."/>
            <person name="Dai S."/>
            <person name="Zhou R."/>
        </authorList>
    </citation>
    <scope>NUCLEOTIDE SEQUENCE [LARGE SCALE GENOMIC DNA]</scope>
    <source>
        <strain evidence="1">BV-YZ2020</strain>
    </source>
</reference>
<proteinExistence type="predicted"/>
<organism evidence="1 2">
    <name type="scientific">Bauhinia variegata</name>
    <name type="common">Purple orchid tree</name>
    <name type="synonym">Phanera variegata</name>
    <dbReference type="NCBI Taxonomy" id="167791"/>
    <lineage>
        <taxon>Eukaryota</taxon>
        <taxon>Viridiplantae</taxon>
        <taxon>Streptophyta</taxon>
        <taxon>Embryophyta</taxon>
        <taxon>Tracheophyta</taxon>
        <taxon>Spermatophyta</taxon>
        <taxon>Magnoliopsida</taxon>
        <taxon>eudicotyledons</taxon>
        <taxon>Gunneridae</taxon>
        <taxon>Pentapetalae</taxon>
        <taxon>rosids</taxon>
        <taxon>fabids</taxon>
        <taxon>Fabales</taxon>
        <taxon>Fabaceae</taxon>
        <taxon>Cercidoideae</taxon>
        <taxon>Cercideae</taxon>
        <taxon>Bauhiniinae</taxon>
        <taxon>Bauhinia</taxon>
    </lineage>
</organism>
<keyword evidence="2" id="KW-1185">Reference proteome</keyword>
<gene>
    <name evidence="1" type="ORF">L6164_013592</name>
</gene>
<accession>A0ACB9NEJ3</accession>
<comment type="caution">
    <text evidence="1">The sequence shown here is derived from an EMBL/GenBank/DDBJ whole genome shotgun (WGS) entry which is preliminary data.</text>
</comment>
<evidence type="ECO:0000313" key="1">
    <source>
        <dbReference type="EMBL" id="KAI4334887.1"/>
    </source>
</evidence>
<evidence type="ECO:0000313" key="2">
    <source>
        <dbReference type="Proteomes" id="UP000828941"/>
    </source>
</evidence>
<dbReference type="EMBL" id="CM039431">
    <property type="protein sequence ID" value="KAI4334887.1"/>
    <property type="molecule type" value="Genomic_DNA"/>
</dbReference>
<name>A0ACB9NEJ3_BAUVA</name>
<protein>
    <submittedName>
        <fullName evidence="1">Uncharacterized protein</fullName>
    </submittedName>
</protein>
<sequence>MGKQCFSFPEGWLITAAENFEMNMLQPITHVQIKLPKWNTLYRASYLEFPCIILKAGLSANPSRTSDFTVFIVYGTGILAYAKPGVNACTILRKGLRYFVEAAFYKNEILGVDVKGRMRPPDRENDILRTIEHNAYDQDPYAKEFGIKTSEKLASVEARILPAPWLKYQETGNYPKLVSGV</sequence>